<dbReference type="Gene3D" id="3.30.450.20">
    <property type="entry name" value="PAS domain"/>
    <property type="match status" value="1"/>
</dbReference>
<feature type="domain" description="Histidine kinase" evidence="19">
    <location>
        <begin position="211"/>
        <end position="428"/>
    </location>
</feature>
<dbReference type="EC" id="2.7.13.3" evidence="3"/>
<name>A0AB39USZ2_9GAMM</name>
<dbReference type="FunFam" id="1.10.287.130:FF:000008">
    <property type="entry name" value="Two-component sensor histidine kinase"/>
    <property type="match status" value="1"/>
</dbReference>
<dbReference type="InterPro" id="IPR014310">
    <property type="entry name" value="Sig_transdc_His_kinase_PhoR"/>
</dbReference>
<keyword evidence="16 18" id="KW-0472">Membrane</keyword>
<dbReference type="InterPro" id="IPR035965">
    <property type="entry name" value="PAS-like_dom_sf"/>
</dbReference>
<keyword evidence="5" id="KW-0813">Transport</keyword>
<keyword evidence="11" id="KW-0547">Nucleotide-binding</keyword>
<organism evidence="20">
    <name type="scientific">Thermohahella caldifontis</name>
    <dbReference type="NCBI Taxonomy" id="3142973"/>
    <lineage>
        <taxon>Bacteria</taxon>
        <taxon>Pseudomonadati</taxon>
        <taxon>Pseudomonadota</taxon>
        <taxon>Gammaproteobacteria</taxon>
        <taxon>Oceanospirillales</taxon>
        <taxon>Hahellaceae</taxon>
        <taxon>Thermohahella</taxon>
    </lineage>
</organism>
<dbReference type="GO" id="GO:0005886">
    <property type="term" value="C:plasma membrane"/>
    <property type="evidence" value="ECO:0007669"/>
    <property type="project" value="UniProtKB-SubCell"/>
</dbReference>
<feature type="transmembrane region" description="Helical" evidence="18">
    <location>
        <begin position="12"/>
        <end position="44"/>
    </location>
</feature>
<dbReference type="Gene3D" id="1.10.287.130">
    <property type="match status" value="1"/>
</dbReference>
<dbReference type="InterPro" id="IPR036890">
    <property type="entry name" value="HATPase_C_sf"/>
</dbReference>
<dbReference type="GO" id="GO:0006817">
    <property type="term" value="P:phosphate ion transport"/>
    <property type="evidence" value="ECO:0007669"/>
    <property type="project" value="UniProtKB-KW"/>
</dbReference>
<dbReference type="SMART" id="SM00388">
    <property type="entry name" value="HisKA"/>
    <property type="match status" value="1"/>
</dbReference>
<keyword evidence="13" id="KW-0067">ATP-binding</keyword>
<dbReference type="RefSeq" id="WP_369599977.1">
    <property type="nucleotide sequence ID" value="NZ_CP154858.1"/>
</dbReference>
<proteinExistence type="predicted"/>
<evidence type="ECO:0000259" key="19">
    <source>
        <dbReference type="PROSITE" id="PS50109"/>
    </source>
</evidence>
<dbReference type="FunFam" id="3.30.565.10:FF:000006">
    <property type="entry name" value="Sensor histidine kinase WalK"/>
    <property type="match status" value="1"/>
</dbReference>
<dbReference type="CDD" id="cd00082">
    <property type="entry name" value="HisKA"/>
    <property type="match status" value="1"/>
</dbReference>
<evidence type="ECO:0000256" key="17">
    <source>
        <dbReference type="ARBA" id="ARBA00025207"/>
    </source>
</evidence>
<evidence type="ECO:0000256" key="16">
    <source>
        <dbReference type="ARBA" id="ARBA00023136"/>
    </source>
</evidence>
<dbReference type="InterPro" id="IPR005467">
    <property type="entry name" value="His_kinase_dom"/>
</dbReference>
<evidence type="ECO:0000256" key="11">
    <source>
        <dbReference type="ARBA" id="ARBA00022741"/>
    </source>
</evidence>
<dbReference type="SMART" id="SM00387">
    <property type="entry name" value="HATPase_c"/>
    <property type="match status" value="1"/>
</dbReference>
<evidence type="ECO:0000256" key="10">
    <source>
        <dbReference type="ARBA" id="ARBA00022692"/>
    </source>
</evidence>
<dbReference type="InterPro" id="IPR000014">
    <property type="entry name" value="PAS"/>
</dbReference>
<dbReference type="Pfam" id="PF11808">
    <property type="entry name" value="PhoR"/>
    <property type="match status" value="1"/>
</dbReference>
<dbReference type="GO" id="GO:0000155">
    <property type="term" value="F:phosphorelay sensor kinase activity"/>
    <property type="evidence" value="ECO:0007669"/>
    <property type="project" value="InterPro"/>
</dbReference>
<comment type="subcellular location">
    <subcellularLocation>
        <location evidence="2">Cell membrane</location>
    </subcellularLocation>
</comment>
<comment type="function">
    <text evidence="17">Member of the two-component regulatory system PhoR/PhoB involved in the phosphate regulon genes expression. PhoR may function as a membrane-associated protein kinase that phosphorylates PhoB in response to environmental signals.</text>
</comment>
<dbReference type="GO" id="GO:0016036">
    <property type="term" value="P:cellular response to phosphate starvation"/>
    <property type="evidence" value="ECO:0007669"/>
    <property type="project" value="TreeGrafter"/>
</dbReference>
<dbReference type="InterPro" id="IPR021766">
    <property type="entry name" value="PhoR_N"/>
</dbReference>
<evidence type="ECO:0000256" key="12">
    <source>
        <dbReference type="ARBA" id="ARBA00022777"/>
    </source>
</evidence>
<comment type="catalytic activity">
    <reaction evidence="1">
        <text>ATP + protein L-histidine = ADP + protein N-phospho-L-histidine.</text>
        <dbReference type="EC" id="2.7.13.3"/>
    </reaction>
</comment>
<evidence type="ECO:0000256" key="15">
    <source>
        <dbReference type="ARBA" id="ARBA00023012"/>
    </source>
</evidence>
<gene>
    <name evidence="20" type="primary">phoR</name>
    <name evidence="20" type="ORF">AAIA72_08930</name>
</gene>
<dbReference type="Gene3D" id="3.30.565.10">
    <property type="entry name" value="Histidine kinase-like ATPase, C-terminal domain"/>
    <property type="match status" value="1"/>
</dbReference>
<dbReference type="SUPFAM" id="SSF55874">
    <property type="entry name" value="ATPase domain of HSP90 chaperone/DNA topoisomerase II/histidine kinase"/>
    <property type="match status" value="1"/>
</dbReference>
<evidence type="ECO:0000256" key="13">
    <source>
        <dbReference type="ARBA" id="ARBA00022840"/>
    </source>
</evidence>
<keyword evidence="8" id="KW-0592">Phosphate transport</keyword>
<accession>A0AB39USZ2</accession>
<dbReference type="PRINTS" id="PR00344">
    <property type="entry name" value="BCTRLSENSOR"/>
</dbReference>
<dbReference type="InterPro" id="IPR050351">
    <property type="entry name" value="BphY/WalK/GraS-like"/>
</dbReference>
<dbReference type="SMART" id="SM00091">
    <property type="entry name" value="PAS"/>
    <property type="match status" value="1"/>
</dbReference>
<dbReference type="PANTHER" id="PTHR45453:SF1">
    <property type="entry name" value="PHOSPHATE REGULON SENSOR PROTEIN PHOR"/>
    <property type="match status" value="1"/>
</dbReference>
<dbReference type="Pfam" id="PF02518">
    <property type="entry name" value="HATPase_c"/>
    <property type="match status" value="1"/>
</dbReference>
<keyword evidence="7" id="KW-0597">Phosphoprotein</keyword>
<keyword evidence="9 20" id="KW-0808">Transferase</keyword>
<keyword evidence="10 18" id="KW-0812">Transmembrane</keyword>
<dbReference type="NCBIfam" id="NF008235">
    <property type="entry name" value="PRK11006.1"/>
    <property type="match status" value="1"/>
</dbReference>
<dbReference type="SUPFAM" id="SSF47384">
    <property type="entry name" value="Homodimeric domain of signal transducing histidine kinase"/>
    <property type="match status" value="1"/>
</dbReference>
<evidence type="ECO:0000313" key="20">
    <source>
        <dbReference type="EMBL" id="XDT70936.1"/>
    </source>
</evidence>
<dbReference type="InterPro" id="IPR036097">
    <property type="entry name" value="HisK_dim/P_sf"/>
</dbReference>
<protein>
    <recommendedName>
        <fullName evidence="4">Phosphate regulon sensor protein PhoR</fullName>
        <ecNumber evidence="3">2.7.13.3</ecNumber>
    </recommendedName>
</protein>
<dbReference type="InterPro" id="IPR003594">
    <property type="entry name" value="HATPase_dom"/>
</dbReference>
<keyword evidence="12 20" id="KW-0418">Kinase</keyword>
<dbReference type="Pfam" id="PF13188">
    <property type="entry name" value="PAS_8"/>
    <property type="match status" value="1"/>
</dbReference>
<keyword evidence="14 18" id="KW-1133">Transmembrane helix</keyword>
<dbReference type="InterPro" id="IPR003661">
    <property type="entry name" value="HisK_dim/P_dom"/>
</dbReference>
<dbReference type="EMBL" id="CP154858">
    <property type="protein sequence ID" value="XDT70936.1"/>
    <property type="molecule type" value="Genomic_DNA"/>
</dbReference>
<dbReference type="AlphaFoldDB" id="A0AB39USZ2"/>
<evidence type="ECO:0000256" key="14">
    <source>
        <dbReference type="ARBA" id="ARBA00022989"/>
    </source>
</evidence>
<evidence type="ECO:0000256" key="6">
    <source>
        <dbReference type="ARBA" id="ARBA00022475"/>
    </source>
</evidence>
<evidence type="ECO:0000256" key="8">
    <source>
        <dbReference type="ARBA" id="ARBA00022592"/>
    </source>
</evidence>
<evidence type="ECO:0000256" key="7">
    <source>
        <dbReference type="ARBA" id="ARBA00022553"/>
    </source>
</evidence>
<dbReference type="GO" id="GO:0004721">
    <property type="term" value="F:phosphoprotein phosphatase activity"/>
    <property type="evidence" value="ECO:0007669"/>
    <property type="project" value="InterPro"/>
</dbReference>
<evidence type="ECO:0000256" key="9">
    <source>
        <dbReference type="ARBA" id="ARBA00022679"/>
    </source>
</evidence>
<evidence type="ECO:0000256" key="1">
    <source>
        <dbReference type="ARBA" id="ARBA00000085"/>
    </source>
</evidence>
<reference evidence="20" key="1">
    <citation type="submission" date="2024-05" db="EMBL/GenBank/DDBJ databases">
        <title>Genome sequencing of novel strain.</title>
        <authorList>
            <person name="Ganbat D."/>
            <person name="Ganbat S."/>
            <person name="Lee S.-J."/>
        </authorList>
    </citation>
    <scope>NUCLEOTIDE SEQUENCE</scope>
    <source>
        <strain evidence="20">SMD15-11</strain>
    </source>
</reference>
<evidence type="ECO:0000256" key="2">
    <source>
        <dbReference type="ARBA" id="ARBA00004236"/>
    </source>
</evidence>
<sequence length="445" mass="50945">MTPRPAGEYIRNLLLALAATALAGALAGSVLWGLTLGLAAYLLWTLRQVFRLYQWLNQDQPGEPPESRGLWGDIFDRIYRIQRRQEAANARLQSFIRRIQDSVNALDDAVLLTNKRGDLEWWNRTAETLLGLRVPDDRGQFICNLIRDPQFRRYFDARNYDEPLTLRIERGPRRHIRFQITLFGEGDRLILASDVTRLHHLEKMRRDFVSNVSHELRTPLTVIEGYLETLQDYGEDIPPRFRRMIDQMAGQARRMDALVTDLLMLSRIESQGETLRSEPVNVPGLLYAICQETRPLAQNKHQHMTLTVDWEGGLQGDDQQLRSCFANLIVNAIKYTPERGEIRIRWAWVDGEARLTVSDTGIGIDPVHIPRLTERFYRADPSRSPDTGGTGLGLAIVKHVLINHNARLEIHSRPGEGSTFTCIFPPPRLVRPEALPRPTRRTSEG</sequence>
<dbReference type="NCBIfam" id="TIGR02966">
    <property type="entry name" value="phoR_proteo"/>
    <property type="match status" value="1"/>
</dbReference>
<evidence type="ECO:0000256" key="18">
    <source>
        <dbReference type="SAM" id="Phobius"/>
    </source>
</evidence>
<dbReference type="KEGG" id="tcd:AAIA72_08930"/>
<dbReference type="Pfam" id="PF00512">
    <property type="entry name" value="HisKA"/>
    <property type="match status" value="1"/>
</dbReference>
<evidence type="ECO:0000256" key="3">
    <source>
        <dbReference type="ARBA" id="ARBA00012438"/>
    </source>
</evidence>
<keyword evidence="6" id="KW-1003">Cell membrane</keyword>
<dbReference type="GO" id="GO:0005524">
    <property type="term" value="F:ATP binding"/>
    <property type="evidence" value="ECO:0007669"/>
    <property type="project" value="UniProtKB-KW"/>
</dbReference>
<dbReference type="PROSITE" id="PS50109">
    <property type="entry name" value="HIS_KIN"/>
    <property type="match status" value="1"/>
</dbReference>
<dbReference type="InterPro" id="IPR004358">
    <property type="entry name" value="Sig_transdc_His_kin-like_C"/>
</dbReference>
<dbReference type="PANTHER" id="PTHR45453">
    <property type="entry name" value="PHOSPHATE REGULON SENSOR PROTEIN PHOR"/>
    <property type="match status" value="1"/>
</dbReference>
<evidence type="ECO:0000256" key="4">
    <source>
        <dbReference type="ARBA" id="ARBA00019665"/>
    </source>
</evidence>
<evidence type="ECO:0000256" key="5">
    <source>
        <dbReference type="ARBA" id="ARBA00022448"/>
    </source>
</evidence>
<keyword evidence="15" id="KW-0902">Two-component regulatory system</keyword>
<dbReference type="SUPFAM" id="SSF55785">
    <property type="entry name" value="PYP-like sensor domain (PAS domain)"/>
    <property type="match status" value="1"/>
</dbReference>